<reference evidence="3" key="1">
    <citation type="submission" date="2015-05" db="EMBL/GenBank/DDBJ databases">
        <authorList>
            <consortium name="Pathogen Informatics"/>
        </authorList>
    </citation>
    <scope>NUCLEOTIDE SEQUENCE [LARGE SCALE GENOMIC DNA]</scope>
    <source>
        <strain evidence="3">L1-83</strain>
    </source>
</reference>
<evidence type="ECO:0000313" key="4">
    <source>
        <dbReference type="Proteomes" id="UP000266391"/>
    </source>
</evidence>
<evidence type="ECO:0000313" key="2">
    <source>
        <dbReference type="EMBL" id="RHD06585.1"/>
    </source>
</evidence>
<reference evidence="2 4" key="3">
    <citation type="submission" date="2018-08" db="EMBL/GenBank/DDBJ databases">
        <title>A genome reference for cultivated species of the human gut microbiota.</title>
        <authorList>
            <person name="Zou Y."/>
            <person name="Xue W."/>
            <person name="Luo G."/>
        </authorList>
    </citation>
    <scope>NUCLEOTIDE SEQUENCE [LARGE SCALE GENOMIC DNA]</scope>
    <source>
        <strain evidence="2 4">AM32-8LB</strain>
    </source>
</reference>
<evidence type="ECO:0000313" key="1">
    <source>
        <dbReference type="EMBL" id="CRL42048.1"/>
    </source>
</evidence>
<gene>
    <name evidence="2" type="ORF">DW813_01565</name>
    <name evidence="1" type="ORF">RIL183_30641</name>
</gene>
<name>A0A0M6WX84_9FIRM</name>
<sequence length="82" mass="9718">MLEIAFNGEVTPNKKLKHEIDGANGWYHYESRFGLSVYSENGEVERYNVFHVYMIVRHDKNGRKYLYDIINIKKETSTPLSY</sequence>
<organism evidence="1 3">
    <name type="scientific">Roseburia inulinivorans</name>
    <dbReference type="NCBI Taxonomy" id="360807"/>
    <lineage>
        <taxon>Bacteria</taxon>
        <taxon>Bacillati</taxon>
        <taxon>Bacillota</taxon>
        <taxon>Clostridia</taxon>
        <taxon>Lachnospirales</taxon>
        <taxon>Lachnospiraceae</taxon>
        <taxon>Roseburia</taxon>
    </lineage>
</organism>
<dbReference type="EMBL" id="QSIQ01000001">
    <property type="protein sequence ID" value="RHD06585.1"/>
    <property type="molecule type" value="Genomic_DNA"/>
</dbReference>
<dbReference type="RefSeq" id="WP_021922451.1">
    <property type="nucleotide sequence ID" value="NZ_CVRS01000098.1"/>
</dbReference>
<keyword evidence="3" id="KW-1185">Reference proteome</keyword>
<dbReference type="Proteomes" id="UP000266391">
    <property type="component" value="Unassembled WGS sequence"/>
</dbReference>
<evidence type="ECO:0000313" key="3">
    <source>
        <dbReference type="Proteomes" id="UP000049828"/>
    </source>
</evidence>
<reference evidence="1" key="2">
    <citation type="submission" date="2015-05" db="EMBL/GenBank/DDBJ databases">
        <authorList>
            <person name="Wang D.B."/>
            <person name="Wang M."/>
        </authorList>
    </citation>
    <scope>NUCLEOTIDE SEQUENCE [LARGE SCALE GENOMIC DNA]</scope>
    <source>
        <strain evidence="1">L1-83</strain>
    </source>
</reference>
<proteinExistence type="predicted"/>
<accession>A0A0M6WX84</accession>
<dbReference type="Proteomes" id="UP000049828">
    <property type="component" value="Unassembled WGS sequence"/>
</dbReference>
<dbReference type="AlphaFoldDB" id="A0A0M6WX84"/>
<dbReference type="OrthoDB" id="2039658at2"/>
<protein>
    <submittedName>
        <fullName evidence="1">Uncharacterized protein</fullName>
    </submittedName>
</protein>
<dbReference type="EMBL" id="CVRS01000098">
    <property type="protein sequence ID" value="CRL42048.1"/>
    <property type="molecule type" value="Genomic_DNA"/>
</dbReference>